<dbReference type="EMBL" id="PDHS01000206">
    <property type="protein sequence ID" value="MQM30725.1"/>
    <property type="molecule type" value="Genomic_DNA"/>
</dbReference>
<comment type="caution">
    <text evidence="1">The sequence shown here is derived from an EMBL/GenBank/DDBJ whole genome shotgun (WGS) entry which is preliminary data.</text>
</comment>
<gene>
    <name evidence="1" type="ORF">CRU78_09410</name>
</gene>
<protein>
    <submittedName>
        <fullName evidence="1">Uncharacterized protein</fullName>
    </submittedName>
</protein>
<accession>A0A6A7RTB4</accession>
<dbReference type="Proteomes" id="UP000342300">
    <property type="component" value="Unassembled WGS sequence"/>
</dbReference>
<dbReference type="AlphaFoldDB" id="A0A6A7RTB4"/>
<name>A0A6A7RTB4_9PROT</name>
<evidence type="ECO:0000313" key="1">
    <source>
        <dbReference type="EMBL" id="MQM30725.1"/>
    </source>
</evidence>
<organism evidence="1 2">
    <name type="scientific">Candidatus Accumulibacter phosphatis</name>
    <dbReference type="NCBI Taxonomy" id="327160"/>
    <lineage>
        <taxon>Bacteria</taxon>
        <taxon>Pseudomonadati</taxon>
        <taxon>Pseudomonadota</taxon>
        <taxon>Betaproteobacteria</taxon>
        <taxon>Candidatus Accumulibacter</taxon>
    </lineage>
</organism>
<reference evidence="1 2" key="1">
    <citation type="submission" date="2017-09" db="EMBL/GenBank/DDBJ databases">
        <title>Metagenomic Analysis Reveals Denitrifying Candidatus Accumulibacter and Flanking Population as a Source of N2O.</title>
        <authorList>
            <person name="Gao H."/>
            <person name="Mao Y."/>
            <person name="Zhao X."/>
            <person name="Liu W.-T."/>
            <person name="Zhang T."/>
            <person name="Wells G."/>
        </authorList>
    </citation>
    <scope>NUCLEOTIDE SEQUENCE [LARGE SCALE GENOMIC DNA]</scope>
    <source>
        <strain evidence="1">CANDO_2_IC</strain>
    </source>
</reference>
<sequence length="67" mass="7344">MTSALVVVFMAFIAFIAFIAFDGGRASPGAGKRAPADFDCPASWRQVQWMTARNSFPGKRKDSRFAL</sequence>
<proteinExistence type="predicted"/>
<evidence type="ECO:0000313" key="2">
    <source>
        <dbReference type="Proteomes" id="UP000342300"/>
    </source>
</evidence>